<dbReference type="InterPro" id="IPR050979">
    <property type="entry name" value="LD-transpeptidase"/>
</dbReference>
<dbReference type="InterPro" id="IPR005490">
    <property type="entry name" value="LD_TPept_cat_dom"/>
</dbReference>
<dbReference type="Proteomes" id="UP000632377">
    <property type="component" value="Unassembled WGS sequence"/>
</dbReference>
<evidence type="ECO:0000256" key="4">
    <source>
        <dbReference type="ARBA" id="ARBA00022984"/>
    </source>
</evidence>
<feature type="active site" description="Nucleophile" evidence="6">
    <location>
        <position position="434"/>
    </location>
</feature>
<evidence type="ECO:0000256" key="2">
    <source>
        <dbReference type="ARBA" id="ARBA00022679"/>
    </source>
</evidence>
<dbReference type="PROSITE" id="PS52029">
    <property type="entry name" value="LD_TPASE"/>
    <property type="match status" value="1"/>
</dbReference>
<keyword evidence="3 6" id="KW-0133">Cell shape</keyword>
<reference evidence="8 9" key="1">
    <citation type="submission" date="2021-01" db="EMBL/GenBank/DDBJ databases">
        <title>Genome public.</title>
        <authorList>
            <person name="Liu C."/>
            <person name="Sun Q."/>
        </authorList>
    </citation>
    <scope>NUCLEOTIDE SEQUENCE [LARGE SCALE GENOMIC DNA]</scope>
    <source>
        <strain evidence="8 9">YIM B02515</strain>
    </source>
</reference>
<evidence type="ECO:0000256" key="5">
    <source>
        <dbReference type="ARBA" id="ARBA00023316"/>
    </source>
</evidence>
<name>A0ABS1T520_9CLOT</name>
<dbReference type="EMBL" id="JAESWC010000001">
    <property type="protein sequence ID" value="MBL4934415.1"/>
    <property type="molecule type" value="Genomic_DNA"/>
</dbReference>
<comment type="caution">
    <text evidence="8">The sequence shown here is derived from an EMBL/GenBank/DDBJ whole genome shotgun (WGS) entry which is preliminary data.</text>
</comment>
<dbReference type="CDD" id="cd16913">
    <property type="entry name" value="YkuD_like"/>
    <property type="match status" value="1"/>
</dbReference>
<accession>A0ABS1T520</accession>
<protein>
    <submittedName>
        <fullName evidence="8">L,D-transpeptidase/peptidoglycan binding protein</fullName>
    </submittedName>
</protein>
<evidence type="ECO:0000256" key="1">
    <source>
        <dbReference type="ARBA" id="ARBA00004752"/>
    </source>
</evidence>
<evidence type="ECO:0000313" key="8">
    <source>
        <dbReference type="EMBL" id="MBL4934415.1"/>
    </source>
</evidence>
<dbReference type="InterPro" id="IPR038063">
    <property type="entry name" value="Transpep_catalytic_dom"/>
</dbReference>
<keyword evidence="4 6" id="KW-0573">Peptidoglycan synthesis</keyword>
<dbReference type="Pfam" id="PF12229">
    <property type="entry name" value="PG_binding_4"/>
    <property type="match status" value="2"/>
</dbReference>
<dbReference type="SUPFAM" id="SSF141523">
    <property type="entry name" value="L,D-transpeptidase catalytic domain-like"/>
    <property type="match status" value="1"/>
</dbReference>
<gene>
    <name evidence="8" type="ORF">JK636_01435</name>
</gene>
<keyword evidence="2" id="KW-0808">Transferase</keyword>
<dbReference type="Gene3D" id="3.10.20.800">
    <property type="match status" value="1"/>
</dbReference>
<proteinExistence type="predicted"/>
<dbReference type="InterPro" id="IPR022029">
    <property type="entry name" value="YoaR-like_PG-bd"/>
</dbReference>
<organism evidence="8 9">
    <name type="scientific">Clostridium rhizosphaerae</name>
    <dbReference type="NCBI Taxonomy" id="2803861"/>
    <lineage>
        <taxon>Bacteria</taxon>
        <taxon>Bacillati</taxon>
        <taxon>Bacillota</taxon>
        <taxon>Clostridia</taxon>
        <taxon>Eubacteriales</taxon>
        <taxon>Clostridiaceae</taxon>
        <taxon>Clostridium</taxon>
    </lineage>
</organism>
<sequence length="459" mass="51462">MEKAKRKKVIIGSLISFCILLIAYGTPAIYYRNHFYFGSNINGINVSGKTVEEVKEEMEGKLKKYTLELKERGDKKEQIKAEDIGLKFSSEEKIKELKDSQKPIKWASAFFDRKDNEITLETIHDKELLTKQIDKLSCLDSTSVIEPKSAGFKYADNGYVVIDEVLGNKINKDTLYTKVENAVLKEETSIDLETENCYVNPQYSAKSERVIDAKNILNKYTASKITYNFGEKKEIIDGSTINKWITIDENLAVKLDEDKVKRYFSDISSKYNTVGKTRGFVASSGNTISVSGGDYGWSINTNKETQDLITAIKDGKTINKEPQYSQSALSRASNDIGSTYVEIDMSKQHLWFYKNGSLIVQGDVVTGNVSAGHRTPAGVYKLKYKDKDAVLKGQDYASPVKFWMPFNGGIGIHDASWRKEFGGSIYKTNGSHGCVNAPYALAKTIFENINPGTPIVCFY</sequence>
<evidence type="ECO:0000313" key="9">
    <source>
        <dbReference type="Proteomes" id="UP000632377"/>
    </source>
</evidence>
<keyword evidence="9" id="KW-1185">Reference proteome</keyword>
<evidence type="ECO:0000256" key="3">
    <source>
        <dbReference type="ARBA" id="ARBA00022960"/>
    </source>
</evidence>
<feature type="domain" description="L,D-TPase catalytic" evidence="7">
    <location>
        <begin position="339"/>
        <end position="458"/>
    </location>
</feature>
<dbReference type="RefSeq" id="WP_202747052.1">
    <property type="nucleotide sequence ID" value="NZ_JAESWC010000001.1"/>
</dbReference>
<dbReference type="Gene3D" id="2.40.440.10">
    <property type="entry name" value="L,D-transpeptidase catalytic domain-like"/>
    <property type="match status" value="1"/>
</dbReference>
<dbReference type="PANTHER" id="PTHR30582">
    <property type="entry name" value="L,D-TRANSPEPTIDASE"/>
    <property type="match status" value="1"/>
</dbReference>
<dbReference type="SUPFAM" id="SSF143985">
    <property type="entry name" value="L,D-transpeptidase pre-catalytic domain-like"/>
    <property type="match status" value="1"/>
</dbReference>
<dbReference type="InterPro" id="IPR038054">
    <property type="entry name" value="LD_TPept-like_central_sf"/>
</dbReference>
<dbReference type="Pfam" id="PF03734">
    <property type="entry name" value="YkuD"/>
    <property type="match status" value="1"/>
</dbReference>
<comment type="pathway">
    <text evidence="1 6">Cell wall biogenesis; peptidoglycan biosynthesis.</text>
</comment>
<evidence type="ECO:0000259" key="7">
    <source>
        <dbReference type="PROSITE" id="PS52029"/>
    </source>
</evidence>
<feature type="active site" description="Proton donor/acceptor" evidence="6">
    <location>
        <position position="413"/>
    </location>
</feature>
<dbReference type="PANTHER" id="PTHR30582:SF33">
    <property type="entry name" value="EXPORTED PROTEIN"/>
    <property type="match status" value="1"/>
</dbReference>
<keyword evidence="5 6" id="KW-0961">Cell wall biogenesis/degradation</keyword>
<evidence type="ECO:0000256" key="6">
    <source>
        <dbReference type="PROSITE-ProRule" id="PRU01373"/>
    </source>
</evidence>